<feature type="compositionally biased region" description="Basic and acidic residues" evidence="1">
    <location>
        <begin position="1"/>
        <end position="18"/>
    </location>
</feature>
<evidence type="ECO:0000313" key="2">
    <source>
        <dbReference type="EMBL" id="CAI0425332.1"/>
    </source>
</evidence>
<dbReference type="AlphaFoldDB" id="A0AAV0KT33"/>
<keyword evidence="3" id="KW-1185">Reference proteome</keyword>
<dbReference type="Proteomes" id="UP001154282">
    <property type="component" value="Unassembled WGS sequence"/>
</dbReference>
<evidence type="ECO:0000313" key="3">
    <source>
        <dbReference type="Proteomes" id="UP001154282"/>
    </source>
</evidence>
<accession>A0AAV0KT33</accession>
<proteinExistence type="predicted"/>
<dbReference type="EMBL" id="CAMGYJ010000005">
    <property type="protein sequence ID" value="CAI0425332.1"/>
    <property type="molecule type" value="Genomic_DNA"/>
</dbReference>
<gene>
    <name evidence="2" type="ORF">LITE_LOCUS20349</name>
</gene>
<comment type="caution">
    <text evidence="2">The sequence shown here is derived from an EMBL/GenBank/DDBJ whole genome shotgun (WGS) entry which is preliminary data.</text>
</comment>
<sequence>MGEVRDRDKGFDAARDEGVAWDVQDGKGGGDGVRPGSAVLPRSQGRP</sequence>
<reference evidence="2" key="1">
    <citation type="submission" date="2022-08" db="EMBL/GenBank/DDBJ databases">
        <authorList>
            <person name="Gutierrez-Valencia J."/>
        </authorList>
    </citation>
    <scope>NUCLEOTIDE SEQUENCE</scope>
</reference>
<evidence type="ECO:0000256" key="1">
    <source>
        <dbReference type="SAM" id="MobiDB-lite"/>
    </source>
</evidence>
<name>A0AAV0KT33_9ROSI</name>
<protein>
    <submittedName>
        <fullName evidence="2">Uncharacterized protein</fullName>
    </submittedName>
</protein>
<organism evidence="2 3">
    <name type="scientific">Linum tenue</name>
    <dbReference type="NCBI Taxonomy" id="586396"/>
    <lineage>
        <taxon>Eukaryota</taxon>
        <taxon>Viridiplantae</taxon>
        <taxon>Streptophyta</taxon>
        <taxon>Embryophyta</taxon>
        <taxon>Tracheophyta</taxon>
        <taxon>Spermatophyta</taxon>
        <taxon>Magnoliopsida</taxon>
        <taxon>eudicotyledons</taxon>
        <taxon>Gunneridae</taxon>
        <taxon>Pentapetalae</taxon>
        <taxon>rosids</taxon>
        <taxon>fabids</taxon>
        <taxon>Malpighiales</taxon>
        <taxon>Linaceae</taxon>
        <taxon>Linum</taxon>
    </lineage>
</organism>
<feature type="region of interest" description="Disordered" evidence="1">
    <location>
        <begin position="1"/>
        <end position="47"/>
    </location>
</feature>